<evidence type="ECO:0000313" key="2">
    <source>
        <dbReference type="EMBL" id="KAG0581462.1"/>
    </source>
</evidence>
<evidence type="ECO:0000256" key="1">
    <source>
        <dbReference type="SAM" id="SignalP"/>
    </source>
</evidence>
<proteinExistence type="predicted"/>
<feature type="signal peptide" evidence="1">
    <location>
        <begin position="1"/>
        <end position="26"/>
    </location>
</feature>
<evidence type="ECO:0008006" key="4">
    <source>
        <dbReference type="Google" id="ProtNLM"/>
    </source>
</evidence>
<keyword evidence="1" id="KW-0732">Signal</keyword>
<evidence type="ECO:0000313" key="3">
    <source>
        <dbReference type="Proteomes" id="UP000822688"/>
    </source>
</evidence>
<reference evidence="2" key="1">
    <citation type="submission" date="2020-06" db="EMBL/GenBank/DDBJ databases">
        <title>WGS assembly of Ceratodon purpureus strain R40.</title>
        <authorList>
            <person name="Carey S.B."/>
            <person name="Jenkins J."/>
            <person name="Shu S."/>
            <person name="Lovell J.T."/>
            <person name="Sreedasyam A."/>
            <person name="Maumus F."/>
            <person name="Tiley G.P."/>
            <person name="Fernandez-Pozo N."/>
            <person name="Barry K."/>
            <person name="Chen C."/>
            <person name="Wang M."/>
            <person name="Lipzen A."/>
            <person name="Daum C."/>
            <person name="Saski C.A."/>
            <person name="Payton A.C."/>
            <person name="Mcbreen J.C."/>
            <person name="Conrad R.E."/>
            <person name="Kollar L.M."/>
            <person name="Olsson S."/>
            <person name="Huttunen S."/>
            <person name="Landis J.B."/>
            <person name="Wickett N.J."/>
            <person name="Johnson M.G."/>
            <person name="Rensing S.A."/>
            <person name="Grimwood J."/>
            <person name="Schmutz J."/>
            <person name="Mcdaniel S.F."/>
        </authorList>
    </citation>
    <scope>NUCLEOTIDE SEQUENCE</scope>
    <source>
        <strain evidence="2">R40</strain>
    </source>
</reference>
<comment type="caution">
    <text evidence="2">The sequence shown here is derived from an EMBL/GenBank/DDBJ whole genome shotgun (WGS) entry which is preliminary data.</text>
</comment>
<organism evidence="2 3">
    <name type="scientific">Ceratodon purpureus</name>
    <name type="common">Fire moss</name>
    <name type="synonym">Dicranum purpureum</name>
    <dbReference type="NCBI Taxonomy" id="3225"/>
    <lineage>
        <taxon>Eukaryota</taxon>
        <taxon>Viridiplantae</taxon>
        <taxon>Streptophyta</taxon>
        <taxon>Embryophyta</taxon>
        <taxon>Bryophyta</taxon>
        <taxon>Bryophytina</taxon>
        <taxon>Bryopsida</taxon>
        <taxon>Dicranidae</taxon>
        <taxon>Pseudoditrichales</taxon>
        <taxon>Ditrichaceae</taxon>
        <taxon>Ceratodon</taxon>
    </lineage>
</organism>
<sequence length="52" mass="5824">MRFFKTRGEIFFRSLLWAMAVNHCAGCCMPLRHVIAASQGNGAIMIHVLVSM</sequence>
<keyword evidence="3" id="KW-1185">Reference proteome</keyword>
<protein>
    <recommendedName>
        <fullName evidence="4">Lipoprotein</fullName>
    </recommendedName>
</protein>
<dbReference type="AlphaFoldDB" id="A0A8T0IDH9"/>
<dbReference type="EMBL" id="CM026424">
    <property type="protein sequence ID" value="KAG0581462.1"/>
    <property type="molecule type" value="Genomic_DNA"/>
</dbReference>
<gene>
    <name evidence="2" type="ORF">KC19_4G253800</name>
</gene>
<dbReference type="Proteomes" id="UP000822688">
    <property type="component" value="Chromosome 4"/>
</dbReference>
<feature type="chain" id="PRO_5035865195" description="Lipoprotein" evidence="1">
    <location>
        <begin position="27"/>
        <end position="52"/>
    </location>
</feature>
<name>A0A8T0IDH9_CERPU</name>
<accession>A0A8T0IDH9</accession>